<dbReference type="Proteomes" id="UP000789647">
    <property type="component" value="Chromosome"/>
</dbReference>
<dbReference type="Gene3D" id="3.30.300.90">
    <property type="entry name" value="BolA-like"/>
    <property type="match status" value="1"/>
</dbReference>
<reference evidence="6" key="1">
    <citation type="submission" date="2022-05" db="EMBL/GenBank/DDBJ databases">
        <authorList>
            <person name="Alioto T."/>
            <person name="Alioto T."/>
            <person name="Gomez Garrido J."/>
        </authorList>
    </citation>
    <scope>NUCLEOTIDE SEQUENCE</scope>
    <source>
        <strain evidence="6">112</strain>
    </source>
</reference>
<keyword evidence="2" id="KW-0346">Stress response</keyword>
<comment type="similarity">
    <text evidence="1 5">Belongs to the BolA/IbaG family.</text>
</comment>
<evidence type="ECO:0000313" key="7">
    <source>
        <dbReference type="Proteomes" id="UP000789647"/>
    </source>
</evidence>
<evidence type="ECO:0000256" key="1">
    <source>
        <dbReference type="ARBA" id="ARBA00005578"/>
    </source>
</evidence>
<comment type="function">
    <text evidence="3">Involved in cell resistance against acid stress.</text>
</comment>
<evidence type="ECO:0000256" key="2">
    <source>
        <dbReference type="ARBA" id="ARBA00023016"/>
    </source>
</evidence>
<dbReference type="PIRSF" id="PIRSF003113">
    <property type="entry name" value="BolA"/>
    <property type="match status" value="1"/>
</dbReference>
<dbReference type="AlphaFoldDB" id="A0A1B2JND7"/>
<sequence length="105" mass="11822">MTAPLCSKMLGCFHYLTNEEPMENNEIQSVLMNALSLQEVHVSGDGSHFQVIAVGEMFEGMSRVKKQQSVYGPLMEYIADNRIHAVSIKAFTPAEWARDRKLNGF</sequence>
<accession>A0A1B2JND7</accession>
<evidence type="ECO:0000256" key="4">
    <source>
        <dbReference type="ARBA" id="ARBA00067775"/>
    </source>
</evidence>
<dbReference type="Pfam" id="PF01722">
    <property type="entry name" value="BolA"/>
    <property type="match status" value="1"/>
</dbReference>
<proteinExistence type="inferred from homology"/>
<evidence type="ECO:0000313" key="6">
    <source>
        <dbReference type="EMBL" id="CAH6562326.1"/>
    </source>
</evidence>
<dbReference type="InterPro" id="IPR002634">
    <property type="entry name" value="BolA"/>
</dbReference>
<evidence type="ECO:0000256" key="5">
    <source>
        <dbReference type="RuleBase" id="RU003860"/>
    </source>
</evidence>
<evidence type="ECO:0000256" key="3">
    <source>
        <dbReference type="ARBA" id="ARBA00057372"/>
    </source>
</evidence>
<dbReference type="FunFam" id="3.30.300.90:FF:000002">
    <property type="entry name" value="Acid stress protein IbaG"/>
    <property type="match status" value="1"/>
</dbReference>
<name>A0A1B2JND7_CITFR</name>
<dbReference type="SUPFAM" id="SSF82657">
    <property type="entry name" value="BolA-like"/>
    <property type="match status" value="1"/>
</dbReference>
<dbReference type="EMBL" id="OW995941">
    <property type="protein sequence ID" value="CAH6562326.1"/>
    <property type="molecule type" value="Genomic_DNA"/>
</dbReference>
<dbReference type="PANTHER" id="PTHR46229:SF4">
    <property type="entry name" value="ACID STRESS PROTEIN IBAG"/>
    <property type="match status" value="1"/>
</dbReference>
<dbReference type="InterPro" id="IPR050961">
    <property type="entry name" value="BolA/IbaG_stress_morph_reg"/>
</dbReference>
<organism evidence="6 7">
    <name type="scientific">Citrobacter freundii</name>
    <dbReference type="NCBI Taxonomy" id="546"/>
    <lineage>
        <taxon>Bacteria</taxon>
        <taxon>Pseudomonadati</taxon>
        <taxon>Pseudomonadota</taxon>
        <taxon>Gammaproteobacteria</taxon>
        <taxon>Enterobacterales</taxon>
        <taxon>Enterobacteriaceae</taxon>
        <taxon>Citrobacter</taxon>
        <taxon>Citrobacter freundii complex</taxon>
    </lineage>
</organism>
<protein>
    <recommendedName>
        <fullName evidence="4">Acid stress protein IbaG</fullName>
    </recommendedName>
</protein>
<dbReference type="InterPro" id="IPR036065">
    <property type="entry name" value="BolA-like_sf"/>
</dbReference>
<dbReference type="PANTHER" id="PTHR46229">
    <property type="entry name" value="BOLA TRANSCRIPTION REGULATOR"/>
    <property type="match status" value="1"/>
</dbReference>
<gene>
    <name evidence="6" type="ORF">AI2935V1_0503</name>
</gene>